<evidence type="ECO:0000256" key="2">
    <source>
        <dbReference type="SAM" id="Phobius"/>
    </source>
</evidence>
<dbReference type="Proteomes" id="UP000253061">
    <property type="component" value="Unassembled WGS sequence"/>
</dbReference>
<feature type="region of interest" description="Disordered" evidence="1">
    <location>
        <begin position="156"/>
        <end position="183"/>
    </location>
</feature>
<evidence type="ECO:0000313" key="3">
    <source>
        <dbReference type="EMBL" id="RCK23031.1"/>
    </source>
</evidence>
<gene>
    <name evidence="3" type="ORF">TH6_08290</name>
</gene>
<organism evidence="3 4">
    <name type="scientific">Thalassospira profundimaris</name>
    <dbReference type="NCBI Taxonomy" id="502049"/>
    <lineage>
        <taxon>Bacteria</taxon>
        <taxon>Pseudomonadati</taxon>
        <taxon>Pseudomonadota</taxon>
        <taxon>Alphaproteobacteria</taxon>
        <taxon>Rhodospirillales</taxon>
        <taxon>Thalassospiraceae</taxon>
        <taxon>Thalassospira</taxon>
    </lineage>
</organism>
<name>A0A367VEV8_9PROT</name>
<reference evidence="3 4" key="1">
    <citation type="submission" date="2014-07" db="EMBL/GenBank/DDBJ databases">
        <title>Draft genome sequence of Thalassospira profundimaris R8-17.</title>
        <authorList>
            <person name="Lai Q."/>
            <person name="Shao Z."/>
        </authorList>
    </citation>
    <scope>NUCLEOTIDE SEQUENCE [LARGE SCALE GENOMIC DNA]</scope>
    <source>
        <strain evidence="3 4">R8-17</strain>
    </source>
</reference>
<keyword evidence="2" id="KW-0472">Membrane</keyword>
<proteinExistence type="predicted"/>
<dbReference type="RefSeq" id="WP_062955295.1">
    <property type="nucleotide sequence ID" value="NZ_JPWB01000003.1"/>
</dbReference>
<keyword evidence="2" id="KW-0812">Transmembrane</keyword>
<keyword evidence="2" id="KW-1133">Transmembrane helix</keyword>
<sequence length="320" mass="35590">MSEDLPRRRGRAPGRFVPTRKVREAVRVTKPVRETPIKRFDRKDMMERDLEKYRAEARARLLRNGFDIPAFLMPKPKVEPDEEEGDDIPDPVIEDDLNPPALSGPKPTLLVSSAALADAKTERVLEAKTKPRRHVYVQNKTSGLVSMFLPHDARQTMTSSNPSGIAQTTRQDPAAHAAAQQAAIAEERSAYDEYIESLNGGKTLLDRARERDDGAGSGGQGDITGRVDDLKEAEVRQSRINLPDSESNWAMQEDLDAKRRAILQKQEKSKGRAPRGRKQSGEPLSWNKMIARLAAYMIAAVAVGYVLVLTVNEFSAIIGR</sequence>
<feature type="compositionally biased region" description="Polar residues" evidence="1">
    <location>
        <begin position="156"/>
        <end position="171"/>
    </location>
</feature>
<evidence type="ECO:0000313" key="4">
    <source>
        <dbReference type="Proteomes" id="UP000253061"/>
    </source>
</evidence>
<feature type="region of interest" description="Disordered" evidence="1">
    <location>
        <begin position="209"/>
        <end position="230"/>
    </location>
</feature>
<feature type="compositionally biased region" description="Low complexity" evidence="1">
    <location>
        <begin position="174"/>
        <end position="183"/>
    </location>
</feature>
<dbReference type="EMBL" id="JPWB01000003">
    <property type="protein sequence ID" value="RCK23031.1"/>
    <property type="molecule type" value="Genomic_DNA"/>
</dbReference>
<accession>A0A367VEV8</accession>
<comment type="caution">
    <text evidence="3">The sequence shown here is derived from an EMBL/GenBank/DDBJ whole genome shotgun (WGS) entry which is preliminary data.</text>
</comment>
<feature type="transmembrane region" description="Helical" evidence="2">
    <location>
        <begin position="293"/>
        <end position="311"/>
    </location>
</feature>
<protein>
    <submittedName>
        <fullName evidence="3">Uncharacterized protein</fullName>
    </submittedName>
</protein>
<dbReference type="AlphaFoldDB" id="A0A367VEV8"/>
<evidence type="ECO:0000256" key="1">
    <source>
        <dbReference type="SAM" id="MobiDB-lite"/>
    </source>
</evidence>